<proteinExistence type="predicted"/>
<dbReference type="SUPFAM" id="SSF56645">
    <property type="entry name" value="Acyl-CoA dehydrogenase NM domain-like"/>
    <property type="match status" value="1"/>
</dbReference>
<dbReference type="InterPro" id="IPR036250">
    <property type="entry name" value="AcylCo_DH-like_C"/>
</dbReference>
<dbReference type="GO" id="GO:0050660">
    <property type="term" value="F:flavin adenine dinucleotide binding"/>
    <property type="evidence" value="ECO:0007669"/>
    <property type="project" value="InterPro"/>
</dbReference>
<keyword evidence="1" id="KW-0560">Oxidoreductase</keyword>
<dbReference type="Pfam" id="PF08028">
    <property type="entry name" value="Acyl-CoA_dh_2"/>
    <property type="match status" value="1"/>
</dbReference>
<comment type="caution">
    <text evidence="3">The sequence shown here is derived from an EMBL/GenBank/DDBJ whole genome shotgun (WGS) entry which is preliminary data.</text>
</comment>
<organism evidence="3 4">
    <name type="scientific">Martelella radicis</name>
    <dbReference type="NCBI Taxonomy" id="1397476"/>
    <lineage>
        <taxon>Bacteria</taxon>
        <taxon>Pseudomonadati</taxon>
        <taxon>Pseudomonadota</taxon>
        <taxon>Alphaproteobacteria</taxon>
        <taxon>Hyphomicrobiales</taxon>
        <taxon>Aurantimonadaceae</taxon>
        <taxon>Martelella</taxon>
    </lineage>
</organism>
<dbReference type="Gene3D" id="1.10.540.10">
    <property type="entry name" value="Acyl-CoA dehydrogenase/oxidase, N-terminal domain"/>
    <property type="match status" value="1"/>
</dbReference>
<dbReference type="PIRSF" id="PIRSF016578">
    <property type="entry name" value="HsaA"/>
    <property type="match status" value="1"/>
</dbReference>
<reference evidence="3 4" key="1">
    <citation type="submission" date="2020-08" db="EMBL/GenBank/DDBJ databases">
        <title>Genomic Encyclopedia of Type Strains, Phase IV (KMG-IV): sequencing the most valuable type-strain genomes for metagenomic binning, comparative biology and taxonomic classification.</title>
        <authorList>
            <person name="Goeker M."/>
        </authorList>
    </citation>
    <scope>NUCLEOTIDE SEQUENCE [LARGE SCALE GENOMIC DNA]</scope>
    <source>
        <strain evidence="3 4">DSM 28101</strain>
    </source>
</reference>
<dbReference type="InterPro" id="IPR046373">
    <property type="entry name" value="Acyl-CoA_Oxase/DH_mid-dom_sf"/>
</dbReference>
<dbReference type="EMBL" id="JACIDZ010000007">
    <property type="protein sequence ID" value="MBB4122480.1"/>
    <property type="molecule type" value="Genomic_DNA"/>
</dbReference>
<accession>A0A7W6KMC9</accession>
<dbReference type="PANTHER" id="PTHR43884">
    <property type="entry name" value="ACYL-COA DEHYDROGENASE"/>
    <property type="match status" value="1"/>
</dbReference>
<dbReference type="GO" id="GO:0008470">
    <property type="term" value="F:3-methylbutanoyl-CoA dehydrogenase activity"/>
    <property type="evidence" value="ECO:0007669"/>
    <property type="project" value="TreeGrafter"/>
</dbReference>
<dbReference type="PANTHER" id="PTHR43884:SF12">
    <property type="entry name" value="ISOVALERYL-COA DEHYDROGENASE, MITOCHONDRIAL-RELATED"/>
    <property type="match status" value="1"/>
</dbReference>
<gene>
    <name evidence="3" type="ORF">GGR30_002412</name>
</gene>
<dbReference type="InterPro" id="IPR037069">
    <property type="entry name" value="AcylCoA_DH/ox_N_sf"/>
</dbReference>
<feature type="domain" description="Acyl-CoA dehydrogenase C-terminal" evidence="2">
    <location>
        <begin position="230"/>
        <end position="360"/>
    </location>
</feature>
<dbReference type="GO" id="GO:0006552">
    <property type="term" value="P:L-leucine catabolic process"/>
    <property type="evidence" value="ECO:0007669"/>
    <property type="project" value="TreeGrafter"/>
</dbReference>
<dbReference type="Gene3D" id="2.40.110.10">
    <property type="entry name" value="Butyryl-CoA Dehydrogenase, subunit A, domain 2"/>
    <property type="match status" value="1"/>
</dbReference>
<name>A0A7W6KMC9_9HYPH</name>
<evidence type="ECO:0000256" key="1">
    <source>
        <dbReference type="ARBA" id="ARBA00023002"/>
    </source>
</evidence>
<dbReference type="SUPFAM" id="SSF47203">
    <property type="entry name" value="Acyl-CoA dehydrogenase C-terminal domain-like"/>
    <property type="match status" value="1"/>
</dbReference>
<evidence type="ECO:0000259" key="2">
    <source>
        <dbReference type="Pfam" id="PF08028"/>
    </source>
</evidence>
<dbReference type="InterPro" id="IPR013107">
    <property type="entry name" value="Acyl-CoA_DH_C"/>
</dbReference>
<dbReference type="AlphaFoldDB" id="A0A7W6KMC9"/>
<dbReference type="Proteomes" id="UP000530571">
    <property type="component" value="Unassembled WGS sequence"/>
</dbReference>
<dbReference type="InterPro" id="IPR009100">
    <property type="entry name" value="AcylCoA_DH/oxidase_NM_dom_sf"/>
</dbReference>
<evidence type="ECO:0000313" key="3">
    <source>
        <dbReference type="EMBL" id="MBB4122480.1"/>
    </source>
</evidence>
<protein>
    <submittedName>
        <fullName evidence="3">Alkylation response protein AidB-like acyl-CoA dehydrogenase</fullName>
    </submittedName>
</protein>
<dbReference type="RefSeq" id="WP_183486531.1">
    <property type="nucleotide sequence ID" value="NZ_JACIDZ010000007.1"/>
</dbReference>
<keyword evidence="4" id="KW-1185">Reference proteome</keyword>
<dbReference type="Gene3D" id="1.20.140.10">
    <property type="entry name" value="Butyryl-CoA Dehydrogenase, subunit A, domain 3"/>
    <property type="match status" value="1"/>
</dbReference>
<evidence type="ECO:0000313" key="4">
    <source>
        <dbReference type="Proteomes" id="UP000530571"/>
    </source>
</evidence>
<sequence>MDTRSQVAAAPAVTLTSVLEEIRERRAEFEKLTYVPLDMVEKLQAVGAYRAFVPKSLGGDEVTPAAFLELIETLSTADASTGWVASFGVSSTYLAALPPETFAAIYGKDPDTVFAGAIFPPQPAERVAGGFSVKGRWPYCSGCMGASLIGAGIKVDDKGTGGLPRMAVMKREDVSIKHSWDTLGLTATGSHDIVTEDVIVPEEWTFVRGSPAKRDEPAFRYPPMALAAQVLAVVGLGTAREALDWIRAEALETPSITGAPTLGARAYIQAEYGKAEARLKSARAYFYEATEKAWESVVSGDAVDKAGVIELRMAASHAASEGAAVAHMAFRMAGTRALARGHVLGRCLIDANAVAQHAFLGLGTWTSAGAAMFEQQTPPGYP</sequence>